<evidence type="ECO:0000313" key="4">
    <source>
        <dbReference type="EMBL" id="MEU0709285.1"/>
    </source>
</evidence>
<sequence length="232" mass="23516">MTARRLFRARKAAVTTAAAVTAAVLVAACGTDGADTHAEHGSAPSASASPSASAPGTVEKGGHNAADVAFAQGMIPHHRQAVAMSVMARERASAPEVKELAAAIEKAQGPEIRTLSGWLTSWGEPVPAEDAAGHSGHDGHGEATASAGTTGAGGMAGMMTEQEMDDLEKSSGKAFDTAFLKLMVKHHEGAVAMARTERQQGAHQPAKAMADDIIASQSAEITRMNGLLGSGG</sequence>
<feature type="region of interest" description="Disordered" evidence="1">
    <location>
        <begin position="35"/>
        <end position="61"/>
    </location>
</feature>
<comment type="caution">
    <text evidence="4">The sequence shown here is derived from an EMBL/GenBank/DDBJ whole genome shotgun (WGS) entry which is preliminary data.</text>
</comment>
<dbReference type="InterPro" id="IPR005183">
    <property type="entry name" value="DUF305_CopM-like"/>
</dbReference>
<evidence type="ECO:0000259" key="3">
    <source>
        <dbReference type="Pfam" id="PF03713"/>
    </source>
</evidence>
<name>A0ABV2W6W6_9ACTN</name>
<protein>
    <submittedName>
        <fullName evidence="4">DUF305 domain-containing protein</fullName>
    </submittedName>
</protein>
<evidence type="ECO:0000313" key="5">
    <source>
        <dbReference type="Proteomes" id="UP001550378"/>
    </source>
</evidence>
<feature type="domain" description="DUF305" evidence="3">
    <location>
        <begin position="67"/>
        <end position="228"/>
    </location>
</feature>
<dbReference type="Gene3D" id="1.20.1260.10">
    <property type="match status" value="1"/>
</dbReference>
<reference evidence="4 5" key="1">
    <citation type="submission" date="2024-06" db="EMBL/GenBank/DDBJ databases">
        <title>The Natural Products Discovery Center: Release of the First 8490 Sequenced Strains for Exploring Actinobacteria Biosynthetic Diversity.</title>
        <authorList>
            <person name="Kalkreuter E."/>
            <person name="Kautsar S.A."/>
            <person name="Yang D."/>
            <person name="Bader C.D."/>
            <person name="Teijaro C.N."/>
            <person name="Fluegel L."/>
            <person name="Davis C.M."/>
            <person name="Simpson J.R."/>
            <person name="Lauterbach L."/>
            <person name="Steele A.D."/>
            <person name="Gui C."/>
            <person name="Meng S."/>
            <person name="Li G."/>
            <person name="Viehrig K."/>
            <person name="Ye F."/>
            <person name="Su P."/>
            <person name="Kiefer A.F."/>
            <person name="Nichols A."/>
            <person name="Cepeda A.J."/>
            <person name="Yan W."/>
            <person name="Fan B."/>
            <person name="Jiang Y."/>
            <person name="Adhikari A."/>
            <person name="Zheng C.-J."/>
            <person name="Schuster L."/>
            <person name="Cowan T.M."/>
            <person name="Smanski M.J."/>
            <person name="Chevrette M.G."/>
            <person name="De Carvalho L.P.S."/>
            <person name="Shen B."/>
        </authorList>
    </citation>
    <scope>NUCLEOTIDE SEQUENCE [LARGE SCALE GENOMIC DNA]</scope>
    <source>
        <strain evidence="4 5">NPDC006337</strain>
    </source>
</reference>
<dbReference type="PANTHER" id="PTHR36933">
    <property type="entry name" value="SLL0788 PROTEIN"/>
    <property type="match status" value="1"/>
</dbReference>
<evidence type="ECO:0000256" key="1">
    <source>
        <dbReference type="SAM" id="MobiDB-lite"/>
    </source>
</evidence>
<gene>
    <name evidence="4" type="ORF">ABZ508_18170</name>
</gene>
<feature type="region of interest" description="Disordered" evidence="1">
    <location>
        <begin position="126"/>
        <end position="156"/>
    </location>
</feature>
<dbReference type="Pfam" id="PF03713">
    <property type="entry name" value="DUF305"/>
    <property type="match status" value="1"/>
</dbReference>
<dbReference type="PROSITE" id="PS51257">
    <property type="entry name" value="PROKAR_LIPOPROTEIN"/>
    <property type="match status" value="1"/>
</dbReference>
<feature type="signal peptide" evidence="2">
    <location>
        <begin position="1"/>
        <end position="27"/>
    </location>
</feature>
<feature type="chain" id="PRO_5046161174" evidence="2">
    <location>
        <begin position="28"/>
        <end position="232"/>
    </location>
</feature>
<feature type="compositionally biased region" description="Basic and acidic residues" evidence="1">
    <location>
        <begin position="131"/>
        <end position="141"/>
    </location>
</feature>
<dbReference type="PANTHER" id="PTHR36933:SF1">
    <property type="entry name" value="SLL0788 PROTEIN"/>
    <property type="match status" value="1"/>
</dbReference>
<dbReference type="RefSeq" id="WP_359806965.1">
    <property type="nucleotide sequence ID" value="NZ_JBEXZQ010000048.1"/>
</dbReference>
<organism evidence="4 5">
    <name type="scientific">Streptomyces lavendulocolor</name>
    <dbReference type="NCBI Taxonomy" id="67316"/>
    <lineage>
        <taxon>Bacteria</taxon>
        <taxon>Bacillati</taxon>
        <taxon>Actinomycetota</taxon>
        <taxon>Actinomycetes</taxon>
        <taxon>Kitasatosporales</taxon>
        <taxon>Streptomycetaceae</taxon>
        <taxon>Streptomyces</taxon>
    </lineage>
</organism>
<dbReference type="EMBL" id="JBEXZR010000015">
    <property type="protein sequence ID" value="MEU0709285.1"/>
    <property type="molecule type" value="Genomic_DNA"/>
</dbReference>
<keyword evidence="5" id="KW-1185">Reference proteome</keyword>
<accession>A0ABV2W6W6</accession>
<proteinExistence type="predicted"/>
<feature type="compositionally biased region" description="Low complexity" evidence="1">
    <location>
        <begin position="42"/>
        <end position="55"/>
    </location>
</feature>
<dbReference type="InterPro" id="IPR012347">
    <property type="entry name" value="Ferritin-like"/>
</dbReference>
<evidence type="ECO:0000256" key="2">
    <source>
        <dbReference type="SAM" id="SignalP"/>
    </source>
</evidence>
<keyword evidence="2" id="KW-0732">Signal</keyword>
<dbReference type="Proteomes" id="UP001550378">
    <property type="component" value="Unassembled WGS sequence"/>
</dbReference>